<proteinExistence type="predicted"/>
<dbReference type="EMBL" id="JAODOP010000004">
    <property type="protein sequence ID" value="MEF3834156.1"/>
    <property type="molecule type" value="Genomic_DNA"/>
</dbReference>
<gene>
    <name evidence="2" type="ORF">N1F79_13540</name>
</gene>
<dbReference type="RefSeq" id="WP_303306490.1">
    <property type="nucleotide sequence ID" value="NZ_JAODOP010000004.1"/>
</dbReference>
<organism evidence="2 3">
    <name type="scientific">Flavivirga spongiicola</name>
    <dbReference type="NCBI Taxonomy" id="421621"/>
    <lineage>
        <taxon>Bacteria</taxon>
        <taxon>Pseudomonadati</taxon>
        <taxon>Bacteroidota</taxon>
        <taxon>Flavobacteriia</taxon>
        <taxon>Flavobacteriales</taxon>
        <taxon>Flavobacteriaceae</taxon>
        <taxon>Flavivirga</taxon>
    </lineage>
</organism>
<dbReference type="InterPro" id="IPR059166">
    <property type="entry name" value="PLD-like_cat"/>
</dbReference>
<comment type="caution">
    <text evidence="2">The sequence shown here is derived from an EMBL/GenBank/DDBJ whole genome shotgun (WGS) entry which is preliminary data.</text>
</comment>
<dbReference type="Pfam" id="PF13091">
    <property type="entry name" value="PLDc_2"/>
    <property type="match status" value="1"/>
</dbReference>
<dbReference type="Gene3D" id="3.30.870.10">
    <property type="entry name" value="Endonuclease Chain A"/>
    <property type="match status" value="1"/>
</dbReference>
<feature type="domain" description="Phospholipase D-like" evidence="1">
    <location>
        <begin position="16"/>
        <end position="123"/>
    </location>
</feature>
<dbReference type="Proteomes" id="UP001337305">
    <property type="component" value="Unassembled WGS sequence"/>
</dbReference>
<reference evidence="2 3" key="1">
    <citation type="submission" date="2022-09" db="EMBL/GenBank/DDBJ databases">
        <title>Genome sequencing of Flavivirga sp. MEBiC05379.</title>
        <authorList>
            <person name="Oh H.-M."/>
            <person name="Kwon K.K."/>
            <person name="Park M.J."/>
            <person name="Yang S.-H."/>
        </authorList>
    </citation>
    <scope>NUCLEOTIDE SEQUENCE [LARGE SCALE GENOMIC DNA]</scope>
    <source>
        <strain evidence="2 3">MEBiC05379</strain>
    </source>
</reference>
<evidence type="ECO:0000313" key="2">
    <source>
        <dbReference type="EMBL" id="MEF3834156.1"/>
    </source>
</evidence>
<evidence type="ECO:0000313" key="3">
    <source>
        <dbReference type="Proteomes" id="UP001337305"/>
    </source>
</evidence>
<evidence type="ECO:0000259" key="1">
    <source>
        <dbReference type="Pfam" id="PF13091"/>
    </source>
</evidence>
<dbReference type="InterPro" id="IPR025202">
    <property type="entry name" value="PLD-like_dom"/>
</dbReference>
<dbReference type="CDD" id="cd09176">
    <property type="entry name" value="PLDc_unchar6"/>
    <property type="match status" value="1"/>
</dbReference>
<keyword evidence="3" id="KW-1185">Reference proteome</keyword>
<protein>
    <submittedName>
        <fullName evidence="2">Phospholipase D family protein</fullName>
    </submittedName>
</protein>
<sequence length="311" mass="37348">MAQFLNTTKLNYWIPKLIQEAEKELILIVPYIQTSDNIFKSLKVADERDIEIILVYRENKLSIKEKNKLLSLGNINLLHHPNIHCKCYFNGNWLIVGSMNLYDYSEKNNREMGVLFSNDDIEEKENKQCLLNAFNFPDDDDIFIDAINEIREIVNGSSAEKVSERTKSSSFEIEIIKTDQELEIERCNEINNHFLNKKFKPFENSKDEWFSRCDNFFDKVDVIFHHHRLAITLNLNEKQLKGLYKEWMKTYDEFEFKGFKYYWNYYSADILVYRDYKYDWDSIEEKEKLYYKKLNEGINLIIKKYRSLTGK</sequence>
<dbReference type="SUPFAM" id="SSF56024">
    <property type="entry name" value="Phospholipase D/nuclease"/>
    <property type="match status" value="1"/>
</dbReference>
<accession>A0ABU7XTV7</accession>
<name>A0ABU7XTV7_9FLAO</name>